<protein>
    <submittedName>
        <fullName evidence="1">Uncharacterized protein</fullName>
    </submittedName>
</protein>
<evidence type="ECO:0000313" key="2">
    <source>
        <dbReference type="EMBL" id="QJA89588.1"/>
    </source>
</evidence>
<sequence length="43" mass="4878">MNHEMINLILLVICVILSLLNRNWAAVGGWLCATICQIRILNK</sequence>
<gene>
    <name evidence="1" type="ORF">MM415A02158_0011</name>
    <name evidence="2" type="ORF">MM415B02527_0012</name>
</gene>
<accession>A0A6M3JWY0</accession>
<dbReference type="AlphaFoldDB" id="A0A6M3JWY0"/>
<organism evidence="1">
    <name type="scientific">viral metagenome</name>
    <dbReference type="NCBI Taxonomy" id="1070528"/>
    <lineage>
        <taxon>unclassified sequences</taxon>
        <taxon>metagenomes</taxon>
        <taxon>organismal metagenomes</taxon>
    </lineage>
</organism>
<proteinExistence type="predicted"/>
<dbReference type="EMBL" id="MT142855">
    <property type="protein sequence ID" value="QJA89588.1"/>
    <property type="molecule type" value="Genomic_DNA"/>
</dbReference>
<dbReference type="EMBL" id="MT142062">
    <property type="protein sequence ID" value="QJA73928.1"/>
    <property type="molecule type" value="Genomic_DNA"/>
</dbReference>
<evidence type="ECO:0000313" key="1">
    <source>
        <dbReference type="EMBL" id="QJA73928.1"/>
    </source>
</evidence>
<name>A0A6M3JWY0_9ZZZZ</name>
<reference evidence="1" key="1">
    <citation type="submission" date="2020-03" db="EMBL/GenBank/DDBJ databases">
        <title>The deep terrestrial virosphere.</title>
        <authorList>
            <person name="Holmfeldt K."/>
            <person name="Nilsson E."/>
            <person name="Simone D."/>
            <person name="Lopez-Fernandez M."/>
            <person name="Wu X."/>
            <person name="de Brujin I."/>
            <person name="Lundin D."/>
            <person name="Andersson A."/>
            <person name="Bertilsson S."/>
            <person name="Dopson M."/>
        </authorList>
    </citation>
    <scope>NUCLEOTIDE SEQUENCE</scope>
    <source>
        <strain evidence="1">MM415A02158</strain>
        <strain evidence="2">MM415B02527</strain>
    </source>
</reference>